<reference evidence="5 6" key="1">
    <citation type="submission" date="2021-06" db="EMBL/GenBank/DDBJ databases">
        <title>Complete genome of Haloferula helveola possessing various polysaccharide degrading enzymes.</title>
        <authorList>
            <person name="Takami H."/>
            <person name="Huang C."/>
            <person name="Hamasaki K."/>
        </authorList>
    </citation>
    <scope>NUCLEOTIDE SEQUENCE [LARGE SCALE GENOMIC DNA]</scope>
    <source>
        <strain evidence="5 6">CN-1</strain>
    </source>
</reference>
<dbReference type="EMBL" id="AP024702">
    <property type="protein sequence ID" value="BCX48067.1"/>
    <property type="molecule type" value="Genomic_DNA"/>
</dbReference>
<evidence type="ECO:0000313" key="6">
    <source>
        <dbReference type="Proteomes" id="UP001374893"/>
    </source>
</evidence>
<keyword evidence="2" id="KW-0732">Signal</keyword>
<sequence length="455" mass="49147">MKRLRGLVAGVLALLPMLPSLGEVATPSVGRSVEKLGNGLTVVTIPRDQLPLTTFALFLGRGSAGDPAAHPGLAEFALSLAWMGHGSLDEHDVLRAIGEVGGDLHTSVATEYSTVSLSSFASKAPEALDLMIGALTKSTYEREVIARELKNREADIAWEKDDPGSLARDAFVRAVLGEHPYGRAMRRGKPEDLAGIGRDELSSAVAALLRPEEAVLFIVGPKDERLLEQVRAKFGAWSASPDATPAIEDPVYRKPLSFEKVERPEMDQIRLQFGAMGPAAGVSDRAAHLVFAQMMASGFTSVLTDELRVNRGLVYGISFEQAWLDHPSPFSLATSTRAEKAEEVLQVCFDKLREVRAGKVDDERLTAARNTLQVGIAEATATGFGLAEAEYLGYRRSGDFDAWRKLLEEIRGVSAESVVAAAQHYDPAGFKVILVGEKPKIEAFDAAGLEKSLRR</sequence>
<protein>
    <submittedName>
        <fullName evidence="5">Peptidase M16</fullName>
    </submittedName>
</protein>
<evidence type="ECO:0000313" key="5">
    <source>
        <dbReference type="EMBL" id="BCX48067.1"/>
    </source>
</evidence>
<dbReference type="PANTHER" id="PTHR11851">
    <property type="entry name" value="METALLOPROTEASE"/>
    <property type="match status" value="1"/>
</dbReference>
<dbReference type="Gene3D" id="3.30.830.10">
    <property type="entry name" value="Metalloenzyme, LuxS/M16 peptidase-like"/>
    <property type="match status" value="2"/>
</dbReference>
<evidence type="ECO:0000259" key="3">
    <source>
        <dbReference type="Pfam" id="PF00675"/>
    </source>
</evidence>
<proteinExistence type="inferred from homology"/>
<dbReference type="InterPro" id="IPR050361">
    <property type="entry name" value="MPP/UQCRC_Complex"/>
</dbReference>
<dbReference type="PANTHER" id="PTHR11851:SF49">
    <property type="entry name" value="MITOCHONDRIAL-PROCESSING PEPTIDASE SUBUNIT ALPHA"/>
    <property type="match status" value="1"/>
</dbReference>
<dbReference type="SUPFAM" id="SSF63411">
    <property type="entry name" value="LuxS/MPP-like metallohydrolase"/>
    <property type="match status" value="2"/>
</dbReference>
<feature type="domain" description="Peptidase M16 C-terminal" evidence="4">
    <location>
        <begin position="196"/>
        <end position="372"/>
    </location>
</feature>
<accession>A0ABN6H610</accession>
<feature type="signal peptide" evidence="2">
    <location>
        <begin position="1"/>
        <end position="22"/>
    </location>
</feature>
<dbReference type="InterPro" id="IPR011249">
    <property type="entry name" value="Metalloenz_LuxS/M16"/>
</dbReference>
<dbReference type="InterPro" id="IPR011765">
    <property type="entry name" value="Pept_M16_N"/>
</dbReference>
<keyword evidence="6" id="KW-1185">Reference proteome</keyword>
<dbReference type="Pfam" id="PF00675">
    <property type="entry name" value="Peptidase_M16"/>
    <property type="match status" value="1"/>
</dbReference>
<organism evidence="5 6">
    <name type="scientific">Haloferula helveola</name>
    <dbReference type="NCBI Taxonomy" id="490095"/>
    <lineage>
        <taxon>Bacteria</taxon>
        <taxon>Pseudomonadati</taxon>
        <taxon>Verrucomicrobiota</taxon>
        <taxon>Verrucomicrobiia</taxon>
        <taxon>Verrucomicrobiales</taxon>
        <taxon>Verrucomicrobiaceae</taxon>
        <taxon>Haloferula</taxon>
    </lineage>
</organism>
<gene>
    <name evidence="5" type="ORF">HAHE_19750</name>
</gene>
<feature type="domain" description="Peptidase M16 N-terminal" evidence="3">
    <location>
        <begin position="49"/>
        <end position="184"/>
    </location>
</feature>
<name>A0ABN6H610_9BACT</name>
<feature type="chain" id="PRO_5045746028" evidence="2">
    <location>
        <begin position="23"/>
        <end position="455"/>
    </location>
</feature>
<evidence type="ECO:0000259" key="4">
    <source>
        <dbReference type="Pfam" id="PF05193"/>
    </source>
</evidence>
<dbReference type="Proteomes" id="UP001374893">
    <property type="component" value="Chromosome"/>
</dbReference>
<dbReference type="InterPro" id="IPR007863">
    <property type="entry name" value="Peptidase_M16_C"/>
</dbReference>
<dbReference type="RefSeq" id="WP_338690635.1">
    <property type="nucleotide sequence ID" value="NZ_AP024702.1"/>
</dbReference>
<dbReference type="Pfam" id="PF05193">
    <property type="entry name" value="Peptidase_M16_C"/>
    <property type="match status" value="1"/>
</dbReference>
<comment type="similarity">
    <text evidence="1">Belongs to the peptidase M16 family.</text>
</comment>
<evidence type="ECO:0000256" key="2">
    <source>
        <dbReference type="SAM" id="SignalP"/>
    </source>
</evidence>
<evidence type="ECO:0000256" key="1">
    <source>
        <dbReference type="ARBA" id="ARBA00007261"/>
    </source>
</evidence>